<dbReference type="PANTHER" id="PTHR42791:SF2">
    <property type="entry name" value="N-ACETYLTRANSFERASE DOMAIN-CONTAINING PROTEIN"/>
    <property type="match status" value="1"/>
</dbReference>
<proteinExistence type="predicted"/>
<evidence type="ECO:0000259" key="1">
    <source>
        <dbReference type="PROSITE" id="PS51186"/>
    </source>
</evidence>
<dbReference type="SUPFAM" id="SSF55729">
    <property type="entry name" value="Acyl-CoA N-acyltransferases (Nat)"/>
    <property type="match status" value="1"/>
</dbReference>
<dbReference type="PANTHER" id="PTHR42791">
    <property type="entry name" value="GNAT FAMILY ACETYLTRANSFERASE"/>
    <property type="match status" value="1"/>
</dbReference>
<keyword evidence="2" id="KW-0012">Acyltransferase</keyword>
<dbReference type="CDD" id="cd04301">
    <property type="entry name" value="NAT_SF"/>
    <property type="match status" value="1"/>
</dbReference>
<evidence type="ECO:0000313" key="3">
    <source>
        <dbReference type="Proteomes" id="UP000235371"/>
    </source>
</evidence>
<keyword evidence="3" id="KW-1185">Reference proteome</keyword>
<dbReference type="InParanoid" id="A0A2J6SY85"/>
<dbReference type="PROSITE" id="PS51186">
    <property type="entry name" value="GNAT"/>
    <property type="match status" value="1"/>
</dbReference>
<feature type="domain" description="N-acetyltransferase" evidence="1">
    <location>
        <begin position="3"/>
        <end position="224"/>
    </location>
</feature>
<organism evidence="2 3">
    <name type="scientific">Hyaloscypha bicolor E</name>
    <dbReference type="NCBI Taxonomy" id="1095630"/>
    <lineage>
        <taxon>Eukaryota</taxon>
        <taxon>Fungi</taxon>
        <taxon>Dikarya</taxon>
        <taxon>Ascomycota</taxon>
        <taxon>Pezizomycotina</taxon>
        <taxon>Leotiomycetes</taxon>
        <taxon>Helotiales</taxon>
        <taxon>Hyaloscyphaceae</taxon>
        <taxon>Hyaloscypha</taxon>
        <taxon>Hyaloscypha bicolor</taxon>
    </lineage>
</organism>
<dbReference type="STRING" id="1095630.A0A2J6SY85"/>
<dbReference type="GeneID" id="36595261"/>
<dbReference type="RefSeq" id="XP_024732640.1">
    <property type="nucleotide sequence ID" value="XM_024887185.1"/>
</dbReference>
<dbReference type="Proteomes" id="UP000235371">
    <property type="component" value="Unassembled WGS sequence"/>
</dbReference>
<gene>
    <name evidence="2" type="ORF">K444DRAFT_666417</name>
</gene>
<dbReference type="AlphaFoldDB" id="A0A2J6SY85"/>
<protein>
    <submittedName>
        <fullName evidence="2">Acyl-CoA N-acyltransferase</fullName>
    </submittedName>
</protein>
<accession>A0A2J6SY85</accession>
<reference evidence="2 3" key="1">
    <citation type="submission" date="2016-04" db="EMBL/GenBank/DDBJ databases">
        <title>A degradative enzymes factory behind the ericoid mycorrhizal symbiosis.</title>
        <authorList>
            <consortium name="DOE Joint Genome Institute"/>
            <person name="Martino E."/>
            <person name="Morin E."/>
            <person name="Grelet G."/>
            <person name="Kuo A."/>
            <person name="Kohler A."/>
            <person name="Daghino S."/>
            <person name="Barry K."/>
            <person name="Choi C."/>
            <person name="Cichocki N."/>
            <person name="Clum A."/>
            <person name="Copeland A."/>
            <person name="Hainaut M."/>
            <person name="Haridas S."/>
            <person name="Labutti K."/>
            <person name="Lindquist E."/>
            <person name="Lipzen A."/>
            <person name="Khouja H.-R."/>
            <person name="Murat C."/>
            <person name="Ohm R."/>
            <person name="Olson A."/>
            <person name="Spatafora J."/>
            <person name="Veneault-Fourrey C."/>
            <person name="Henrissat B."/>
            <person name="Grigoriev I."/>
            <person name="Martin F."/>
            <person name="Perotto S."/>
        </authorList>
    </citation>
    <scope>NUCLEOTIDE SEQUENCE [LARGE SCALE GENOMIC DNA]</scope>
    <source>
        <strain evidence="2 3">E</strain>
    </source>
</reference>
<dbReference type="InterPro" id="IPR052523">
    <property type="entry name" value="Trichothecene_AcTrans"/>
</dbReference>
<sequence>MEVTLSPADATDLPILAEINRLVYMREAISMIAFKNWPAETNMFNFFQSRIKQLMETPNAHIFKATSKTGEIVGFISCTLAHEKDGVEAGVEAGVKAPAPDPNGPTSKAMGQMEDIFNMEFIKGWAPVMESMKDLINGMKHYYLSTFVVTPEYQGKGIGSKLLRRCLEIADKDGLPTWLSALPGSHNLYLRFGFVDVEHKDVDLNKWDHHRFRGFGIYRQHSMMRQPK</sequence>
<dbReference type="InterPro" id="IPR016181">
    <property type="entry name" value="Acyl_CoA_acyltransferase"/>
</dbReference>
<dbReference type="Pfam" id="PF00583">
    <property type="entry name" value="Acetyltransf_1"/>
    <property type="match status" value="1"/>
</dbReference>
<dbReference type="Gene3D" id="3.40.630.30">
    <property type="match status" value="1"/>
</dbReference>
<dbReference type="OrthoDB" id="410198at2759"/>
<keyword evidence="2" id="KW-0808">Transferase</keyword>
<dbReference type="GO" id="GO:0016747">
    <property type="term" value="F:acyltransferase activity, transferring groups other than amino-acyl groups"/>
    <property type="evidence" value="ECO:0007669"/>
    <property type="project" value="InterPro"/>
</dbReference>
<dbReference type="InterPro" id="IPR000182">
    <property type="entry name" value="GNAT_dom"/>
</dbReference>
<name>A0A2J6SY85_9HELO</name>
<evidence type="ECO:0000313" key="2">
    <source>
        <dbReference type="EMBL" id="PMD55736.1"/>
    </source>
</evidence>
<dbReference type="EMBL" id="KZ613854">
    <property type="protein sequence ID" value="PMD55736.1"/>
    <property type="molecule type" value="Genomic_DNA"/>
</dbReference>